<organism evidence="2 3">
    <name type="scientific">Pseudonocardia adelaidensis</name>
    <dbReference type="NCBI Taxonomy" id="648754"/>
    <lineage>
        <taxon>Bacteria</taxon>
        <taxon>Bacillati</taxon>
        <taxon>Actinomycetota</taxon>
        <taxon>Actinomycetes</taxon>
        <taxon>Pseudonocardiales</taxon>
        <taxon>Pseudonocardiaceae</taxon>
        <taxon>Pseudonocardia</taxon>
    </lineage>
</organism>
<keyword evidence="1" id="KW-0812">Transmembrane</keyword>
<evidence type="ECO:0000313" key="3">
    <source>
        <dbReference type="Proteomes" id="UP001500804"/>
    </source>
</evidence>
<keyword evidence="1" id="KW-0472">Membrane</keyword>
<reference evidence="3" key="1">
    <citation type="journal article" date="2019" name="Int. J. Syst. Evol. Microbiol.">
        <title>The Global Catalogue of Microorganisms (GCM) 10K type strain sequencing project: providing services to taxonomists for standard genome sequencing and annotation.</title>
        <authorList>
            <consortium name="The Broad Institute Genomics Platform"/>
            <consortium name="The Broad Institute Genome Sequencing Center for Infectious Disease"/>
            <person name="Wu L."/>
            <person name="Ma J."/>
        </authorList>
    </citation>
    <scope>NUCLEOTIDE SEQUENCE [LARGE SCALE GENOMIC DNA]</scope>
    <source>
        <strain evidence="3">JCM 18302</strain>
    </source>
</reference>
<accession>A0ABP9NCY0</accession>
<sequence length="192" mass="20091">MNPNRPARLNRSVLALLGLLCLAAGGLVLLAGTGLLGGLLPVPADAPLLPPGLVLPGWGPVAVAAVAIVIGLLALRWLIAQTIRRPAGCSWQLSSDPTTGTTHIDSDTAARPLADEIEDYPGVRSATAHLTGPRQHPRLYLRVSADDRADISDLRRRIGADAIPHLVRALNLPALPADVLLRLVIAGGARTR</sequence>
<evidence type="ECO:0000313" key="2">
    <source>
        <dbReference type="EMBL" id="GAA5114866.1"/>
    </source>
</evidence>
<evidence type="ECO:0008006" key="4">
    <source>
        <dbReference type="Google" id="ProtNLM"/>
    </source>
</evidence>
<feature type="transmembrane region" description="Helical" evidence="1">
    <location>
        <begin position="53"/>
        <end position="75"/>
    </location>
</feature>
<dbReference type="EMBL" id="BAABJO010000004">
    <property type="protein sequence ID" value="GAA5114866.1"/>
    <property type="molecule type" value="Genomic_DNA"/>
</dbReference>
<proteinExistence type="predicted"/>
<name>A0ABP9NCY0_9PSEU</name>
<dbReference type="RefSeq" id="WP_345603851.1">
    <property type="nucleotide sequence ID" value="NZ_BAABJO010000004.1"/>
</dbReference>
<gene>
    <name evidence="2" type="ORF">GCM10023320_12760</name>
</gene>
<keyword evidence="3" id="KW-1185">Reference proteome</keyword>
<dbReference type="Proteomes" id="UP001500804">
    <property type="component" value="Unassembled WGS sequence"/>
</dbReference>
<evidence type="ECO:0000256" key="1">
    <source>
        <dbReference type="SAM" id="Phobius"/>
    </source>
</evidence>
<keyword evidence="1" id="KW-1133">Transmembrane helix</keyword>
<comment type="caution">
    <text evidence="2">The sequence shown here is derived from an EMBL/GenBank/DDBJ whole genome shotgun (WGS) entry which is preliminary data.</text>
</comment>
<protein>
    <recommendedName>
        <fullName evidence="4">Alkaline shock response membrane anchor protein AmaP</fullName>
    </recommendedName>
</protein>